<proteinExistence type="predicted"/>
<dbReference type="Proteomes" id="UP000826195">
    <property type="component" value="Unassembled WGS sequence"/>
</dbReference>
<sequence length="131" mass="15336">MGKEVKRTPVERTPRCPDWCEGAVLDKGQERDYGYGEQERDRGLSETSRLNGGEVYRGENCSTYDNIRTLSGFVEFSVERDRLSKFHADGSKFLQRTFRDYGQIAFLILRSCELFSFLRNFHIFMAYSYQT</sequence>
<feature type="region of interest" description="Disordered" evidence="1">
    <location>
        <begin position="30"/>
        <end position="51"/>
    </location>
</feature>
<accession>A0AAV7J2L3</accession>
<evidence type="ECO:0000256" key="1">
    <source>
        <dbReference type="SAM" id="MobiDB-lite"/>
    </source>
</evidence>
<name>A0AAV7J2L3_COTGL</name>
<gene>
    <name evidence="2" type="ORF">KQX54_011164</name>
</gene>
<feature type="compositionally biased region" description="Basic and acidic residues" evidence="1">
    <location>
        <begin position="30"/>
        <end position="44"/>
    </location>
</feature>
<reference evidence="2 3" key="1">
    <citation type="journal article" date="2021" name="J. Hered.">
        <title>A chromosome-level genome assembly of the parasitoid wasp, Cotesia glomerata (Hymenoptera: Braconidae).</title>
        <authorList>
            <person name="Pinto B.J."/>
            <person name="Weis J.J."/>
            <person name="Gamble T."/>
            <person name="Ode P.J."/>
            <person name="Paul R."/>
            <person name="Zaspel J.M."/>
        </authorList>
    </citation>
    <scope>NUCLEOTIDE SEQUENCE [LARGE SCALE GENOMIC DNA]</scope>
    <source>
        <strain evidence="2">CgM1</strain>
    </source>
</reference>
<evidence type="ECO:0000313" key="3">
    <source>
        <dbReference type="Proteomes" id="UP000826195"/>
    </source>
</evidence>
<protein>
    <submittedName>
        <fullName evidence="2">Uncharacterized protein</fullName>
    </submittedName>
</protein>
<dbReference type="AlphaFoldDB" id="A0AAV7J2L3"/>
<keyword evidence="3" id="KW-1185">Reference proteome</keyword>
<organism evidence="2 3">
    <name type="scientific">Cotesia glomerata</name>
    <name type="common">Lepidopteran parasitic wasp</name>
    <name type="synonym">Apanteles glomeratus</name>
    <dbReference type="NCBI Taxonomy" id="32391"/>
    <lineage>
        <taxon>Eukaryota</taxon>
        <taxon>Metazoa</taxon>
        <taxon>Ecdysozoa</taxon>
        <taxon>Arthropoda</taxon>
        <taxon>Hexapoda</taxon>
        <taxon>Insecta</taxon>
        <taxon>Pterygota</taxon>
        <taxon>Neoptera</taxon>
        <taxon>Endopterygota</taxon>
        <taxon>Hymenoptera</taxon>
        <taxon>Apocrita</taxon>
        <taxon>Ichneumonoidea</taxon>
        <taxon>Braconidae</taxon>
        <taxon>Microgastrinae</taxon>
        <taxon>Cotesia</taxon>
    </lineage>
</organism>
<comment type="caution">
    <text evidence="2">The sequence shown here is derived from an EMBL/GenBank/DDBJ whole genome shotgun (WGS) entry which is preliminary data.</text>
</comment>
<evidence type="ECO:0000313" key="2">
    <source>
        <dbReference type="EMBL" id="KAH0564279.1"/>
    </source>
</evidence>
<dbReference type="EMBL" id="JAHXZJ010000002">
    <property type="protein sequence ID" value="KAH0564279.1"/>
    <property type="molecule type" value="Genomic_DNA"/>
</dbReference>